<gene>
    <name evidence="4" type="ORF">GCM10009547_03040</name>
</gene>
<dbReference type="PROSITE" id="PS00211">
    <property type="entry name" value="ABC_TRANSPORTER_1"/>
    <property type="match status" value="1"/>
</dbReference>
<evidence type="ECO:0000256" key="1">
    <source>
        <dbReference type="ARBA" id="ARBA00022741"/>
    </source>
</evidence>
<comment type="caution">
    <text evidence="4">The sequence shown here is derived from an EMBL/GenBank/DDBJ whole genome shotgun (WGS) entry which is preliminary data.</text>
</comment>
<organism evidence="4 5">
    <name type="scientific">Sporichthya brevicatena</name>
    <dbReference type="NCBI Taxonomy" id="171442"/>
    <lineage>
        <taxon>Bacteria</taxon>
        <taxon>Bacillati</taxon>
        <taxon>Actinomycetota</taxon>
        <taxon>Actinomycetes</taxon>
        <taxon>Sporichthyales</taxon>
        <taxon>Sporichthyaceae</taxon>
        <taxon>Sporichthya</taxon>
    </lineage>
</organism>
<dbReference type="PANTHER" id="PTHR43038:SF3">
    <property type="entry name" value="ABC TRANSPORTER G FAMILY MEMBER 20 ISOFORM X1"/>
    <property type="match status" value="1"/>
</dbReference>
<evidence type="ECO:0000313" key="5">
    <source>
        <dbReference type="Proteomes" id="UP001500957"/>
    </source>
</evidence>
<dbReference type="Gene3D" id="3.40.50.300">
    <property type="entry name" value="P-loop containing nucleotide triphosphate hydrolases"/>
    <property type="match status" value="1"/>
</dbReference>
<sequence>MLTVDGVGVPAGSITGLLGPSGCGKTTLMRTIVGVQRFAGSVTVLGHPAGAPELRSQVGYVTQAPSVYGDLTVVENVRYFASMVGAGADAVFAALTAVDLGELAGRRVDQLSGGQRARVSLASALVGRPALLILDEPTVGLDPLLRRRLWAFFGELAAAGTTLLVSSHVMDEAEHCHHLILMRDGAVLAADTREALLARTGTTSAEAAFLAVLGEQEVAA</sequence>
<dbReference type="InterPro" id="IPR027417">
    <property type="entry name" value="P-loop_NTPase"/>
</dbReference>
<dbReference type="EMBL" id="BAAAHE010000004">
    <property type="protein sequence ID" value="GAA0604616.1"/>
    <property type="molecule type" value="Genomic_DNA"/>
</dbReference>
<name>A0ABN1G5R3_9ACTN</name>
<dbReference type="SUPFAM" id="SSF52540">
    <property type="entry name" value="P-loop containing nucleoside triphosphate hydrolases"/>
    <property type="match status" value="1"/>
</dbReference>
<dbReference type="PROSITE" id="PS50893">
    <property type="entry name" value="ABC_TRANSPORTER_2"/>
    <property type="match status" value="1"/>
</dbReference>
<proteinExistence type="predicted"/>
<dbReference type="InterPro" id="IPR003439">
    <property type="entry name" value="ABC_transporter-like_ATP-bd"/>
</dbReference>
<evidence type="ECO:0000256" key="2">
    <source>
        <dbReference type="ARBA" id="ARBA00022840"/>
    </source>
</evidence>
<dbReference type="Proteomes" id="UP001500957">
    <property type="component" value="Unassembled WGS sequence"/>
</dbReference>
<protein>
    <submittedName>
        <fullName evidence="4">ABC transporter ATP-binding protein</fullName>
    </submittedName>
</protein>
<evidence type="ECO:0000259" key="3">
    <source>
        <dbReference type="PROSITE" id="PS50893"/>
    </source>
</evidence>
<reference evidence="4 5" key="1">
    <citation type="journal article" date="2019" name="Int. J. Syst. Evol. Microbiol.">
        <title>The Global Catalogue of Microorganisms (GCM) 10K type strain sequencing project: providing services to taxonomists for standard genome sequencing and annotation.</title>
        <authorList>
            <consortium name="The Broad Institute Genomics Platform"/>
            <consortium name="The Broad Institute Genome Sequencing Center for Infectious Disease"/>
            <person name="Wu L."/>
            <person name="Ma J."/>
        </authorList>
    </citation>
    <scope>NUCLEOTIDE SEQUENCE [LARGE SCALE GENOMIC DNA]</scope>
    <source>
        <strain evidence="4 5">JCM 10671</strain>
    </source>
</reference>
<keyword evidence="1" id="KW-0547">Nucleotide-binding</keyword>
<dbReference type="InterPro" id="IPR003593">
    <property type="entry name" value="AAA+_ATPase"/>
</dbReference>
<dbReference type="PANTHER" id="PTHR43038">
    <property type="entry name" value="ATP-BINDING CASSETTE, SUB-FAMILY H, MEMBER 1"/>
    <property type="match status" value="1"/>
</dbReference>
<feature type="domain" description="ABC transporter" evidence="3">
    <location>
        <begin position="2"/>
        <end position="209"/>
    </location>
</feature>
<accession>A0ABN1G5R3</accession>
<evidence type="ECO:0000313" key="4">
    <source>
        <dbReference type="EMBL" id="GAA0604616.1"/>
    </source>
</evidence>
<dbReference type="CDD" id="cd03230">
    <property type="entry name" value="ABC_DR_subfamily_A"/>
    <property type="match status" value="1"/>
</dbReference>
<dbReference type="InterPro" id="IPR017871">
    <property type="entry name" value="ABC_transporter-like_CS"/>
</dbReference>
<keyword evidence="2 4" id="KW-0067">ATP-binding</keyword>
<keyword evidence="5" id="KW-1185">Reference proteome</keyword>
<dbReference type="GO" id="GO:0005524">
    <property type="term" value="F:ATP binding"/>
    <property type="evidence" value="ECO:0007669"/>
    <property type="project" value="UniProtKB-KW"/>
</dbReference>
<dbReference type="SMART" id="SM00382">
    <property type="entry name" value="AAA"/>
    <property type="match status" value="1"/>
</dbReference>
<dbReference type="Pfam" id="PF00005">
    <property type="entry name" value="ABC_tran"/>
    <property type="match status" value="1"/>
</dbReference>